<feature type="region of interest" description="Disordered" evidence="1">
    <location>
        <begin position="1"/>
        <end position="70"/>
    </location>
</feature>
<feature type="compositionally biased region" description="Basic residues" evidence="1">
    <location>
        <begin position="14"/>
        <end position="27"/>
    </location>
</feature>
<organism evidence="2 3">
    <name type="scientific">Marmota monax</name>
    <name type="common">Woodchuck</name>
    <dbReference type="NCBI Taxonomy" id="9995"/>
    <lineage>
        <taxon>Eukaryota</taxon>
        <taxon>Metazoa</taxon>
        <taxon>Chordata</taxon>
        <taxon>Craniata</taxon>
        <taxon>Vertebrata</taxon>
        <taxon>Euteleostomi</taxon>
        <taxon>Mammalia</taxon>
        <taxon>Eutheria</taxon>
        <taxon>Euarchontoglires</taxon>
        <taxon>Glires</taxon>
        <taxon>Rodentia</taxon>
        <taxon>Sciuromorpha</taxon>
        <taxon>Sciuridae</taxon>
        <taxon>Xerinae</taxon>
        <taxon>Marmotini</taxon>
        <taxon>Marmota</taxon>
    </lineage>
</organism>
<reference evidence="2" key="1">
    <citation type="submission" date="2019-04" db="EMBL/GenBank/DDBJ databases">
        <authorList>
            <person name="Alioto T."/>
            <person name="Alioto T."/>
        </authorList>
    </citation>
    <scope>NUCLEOTIDE SEQUENCE [LARGE SCALE GENOMIC DNA]</scope>
</reference>
<feature type="compositionally biased region" description="Basic and acidic residues" evidence="1">
    <location>
        <begin position="38"/>
        <end position="48"/>
    </location>
</feature>
<protein>
    <submittedName>
        <fullName evidence="2">Uncharacterized protein</fullName>
    </submittedName>
</protein>
<evidence type="ECO:0000313" key="3">
    <source>
        <dbReference type="Proteomes" id="UP000335636"/>
    </source>
</evidence>
<feature type="non-terminal residue" evidence="2">
    <location>
        <position position="1"/>
    </location>
</feature>
<feature type="non-terminal residue" evidence="2">
    <location>
        <position position="70"/>
    </location>
</feature>
<name>A0A5E4BPV0_MARMO</name>
<sequence length="70" mass="8340">VKEPVCPSQEKRFLPKKKKKERKKSKLKKQESLLVRRTQGETENKETLQNRSHVYRGGGTLEEPERQKMF</sequence>
<gene>
    <name evidence="2" type="ORF">MONAX_5E017715</name>
</gene>
<dbReference type="Proteomes" id="UP000335636">
    <property type="component" value="Unassembled WGS sequence"/>
</dbReference>
<comment type="caution">
    <text evidence="2">The sequence shown here is derived from an EMBL/GenBank/DDBJ whole genome shotgun (WGS) entry which is preliminary data.</text>
</comment>
<dbReference type="AlphaFoldDB" id="A0A5E4BPV0"/>
<evidence type="ECO:0000256" key="1">
    <source>
        <dbReference type="SAM" id="MobiDB-lite"/>
    </source>
</evidence>
<proteinExistence type="predicted"/>
<evidence type="ECO:0000313" key="2">
    <source>
        <dbReference type="EMBL" id="VTJ71673.1"/>
    </source>
</evidence>
<feature type="compositionally biased region" description="Basic and acidic residues" evidence="1">
    <location>
        <begin position="1"/>
        <end position="13"/>
    </location>
</feature>
<dbReference type="EMBL" id="CABDUW010000577">
    <property type="protein sequence ID" value="VTJ71673.1"/>
    <property type="molecule type" value="Genomic_DNA"/>
</dbReference>
<keyword evidence="3" id="KW-1185">Reference proteome</keyword>
<accession>A0A5E4BPV0</accession>